<evidence type="ECO:0000259" key="2">
    <source>
        <dbReference type="Pfam" id="PF00534"/>
    </source>
</evidence>
<comment type="caution">
    <text evidence="3">The sequence shown here is derived from an EMBL/GenBank/DDBJ whole genome shotgun (WGS) entry which is preliminary data.</text>
</comment>
<dbReference type="PANTHER" id="PTHR46401">
    <property type="entry name" value="GLYCOSYLTRANSFERASE WBBK-RELATED"/>
    <property type="match status" value="1"/>
</dbReference>
<proteinExistence type="predicted"/>
<dbReference type="SUPFAM" id="SSF53756">
    <property type="entry name" value="UDP-Glycosyltransferase/glycogen phosphorylase"/>
    <property type="match status" value="1"/>
</dbReference>
<name>A0A837NUR3_VIBSP</name>
<evidence type="ECO:0000313" key="3">
    <source>
        <dbReference type="EMBL" id="KPL92990.1"/>
    </source>
</evidence>
<dbReference type="Proteomes" id="UP000050463">
    <property type="component" value="Unassembled WGS sequence"/>
</dbReference>
<sequence length="337" mass="38650">MQSSEKILFVGNIFHESGPSIVNKNLYDNLKNKVVFIDANKKLDKLLIFFKNFFYSNTIVISGLGNLNLLSSLLGFLFRKNLIYLMHGSVELEAKYRNYSLYIRLAEKIIMNCSNKIICVSESYKKNILSKSYYHKFDSKLIVIANGYDHLSRHPEKKSRSKNVDFDVNKPEIFFPKARKVISVGGGRKEKNIKSICSAINMLPNNLIELTVVGPDGPDTDEIKSYPFVTYLGQVPQTQLYSLYRDNDLYIQFSLLESFGLAPVEAVINGCDLILSSEVGISEYISNEFVVDVNDINRLKELLFIINNEKVKEQLLSNIKTWRDCAENHYLEWCEVC</sequence>
<organism evidence="3 4">
    <name type="scientific">Vibrio splendidus</name>
    <dbReference type="NCBI Taxonomy" id="29497"/>
    <lineage>
        <taxon>Bacteria</taxon>
        <taxon>Pseudomonadati</taxon>
        <taxon>Pseudomonadota</taxon>
        <taxon>Gammaproteobacteria</taxon>
        <taxon>Vibrionales</taxon>
        <taxon>Vibrionaceae</taxon>
        <taxon>Vibrio</taxon>
    </lineage>
</organism>
<dbReference type="GO" id="GO:0016757">
    <property type="term" value="F:glycosyltransferase activity"/>
    <property type="evidence" value="ECO:0007669"/>
    <property type="project" value="InterPro"/>
</dbReference>
<dbReference type="EMBL" id="LIZK01000008">
    <property type="protein sequence ID" value="KPL92990.1"/>
    <property type="molecule type" value="Genomic_DNA"/>
</dbReference>
<gene>
    <name evidence="3" type="ORF">AN168_17660</name>
</gene>
<dbReference type="AlphaFoldDB" id="A0A837NUR3"/>
<reference evidence="3 4" key="1">
    <citation type="submission" date="2015-08" db="EMBL/GenBank/DDBJ databases">
        <title>Draft Genome Sequence of Vibrio splendidus UCD-SED7.</title>
        <authorList>
            <person name="Lee R.D."/>
            <person name="Lang J.M."/>
            <person name="Coil D.A."/>
            <person name="Jospin G."/>
            <person name="Eisen J.A."/>
        </authorList>
    </citation>
    <scope>NUCLEOTIDE SEQUENCE [LARGE SCALE GENOMIC DNA]</scope>
    <source>
        <strain evidence="3 4">UCD-SED7</strain>
    </source>
</reference>
<dbReference type="GO" id="GO:0009103">
    <property type="term" value="P:lipopolysaccharide biosynthetic process"/>
    <property type="evidence" value="ECO:0007669"/>
    <property type="project" value="TreeGrafter"/>
</dbReference>
<dbReference type="CDD" id="cd03801">
    <property type="entry name" value="GT4_PimA-like"/>
    <property type="match status" value="1"/>
</dbReference>
<dbReference type="Gene3D" id="3.40.50.2000">
    <property type="entry name" value="Glycogen Phosphorylase B"/>
    <property type="match status" value="2"/>
</dbReference>
<dbReference type="Pfam" id="PF00534">
    <property type="entry name" value="Glycos_transf_1"/>
    <property type="match status" value="1"/>
</dbReference>
<keyword evidence="1" id="KW-0808">Transferase</keyword>
<dbReference type="PANTHER" id="PTHR46401:SF2">
    <property type="entry name" value="GLYCOSYLTRANSFERASE WBBK-RELATED"/>
    <property type="match status" value="1"/>
</dbReference>
<evidence type="ECO:0000256" key="1">
    <source>
        <dbReference type="ARBA" id="ARBA00022679"/>
    </source>
</evidence>
<dbReference type="RefSeq" id="WP_054547913.1">
    <property type="nucleotide sequence ID" value="NZ_LIZK01000008.1"/>
</dbReference>
<dbReference type="InterPro" id="IPR001296">
    <property type="entry name" value="Glyco_trans_1"/>
</dbReference>
<feature type="domain" description="Glycosyl transferase family 1" evidence="2">
    <location>
        <begin position="175"/>
        <end position="318"/>
    </location>
</feature>
<evidence type="ECO:0000313" key="4">
    <source>
        <dbReference type="Proteomes" id="UP000050463"/>
    </source>
</evidence>
<protein>
    <recommendedName>
        <fullName evidence="2">Glycosyl transferase family 1 domain-containing protein</fullName>
    </recommendedName>
</protein>
<accession>A0A837NUR3</accession>